<reference evidence="2 3" key="1">
    <citation type="submission" date="2018-04" db="EMBL/GenBank/DDBJ databases">
        <authorList>
            <person name="Vogel A."/>
        </authorList>
    </citation>
    <scope>NUCLEOTIDE SEQUENCE [LARGE SCALE GENOMIC DNA]</scope>
</reference>
<sequence length="127" mass="14586">MSGMLPGVECARRRRFHHHSNNNNNKRVLESSFPIAATRKSFCCLYTTNSSSSSSNPLMEGRGLREGHDEDDKRLGEVARGAKQRLDEKLMRVKWKPHHNWNSVQKVEFGLKSTGRTKCNWARKLGF</sequence>
<proteinExistence type="predicted"/>
<organism evidence="2 3">
    <name type="scientific">Cuscuta campestris</name>
    <dbReference type="NCBI Taxonomy" id="132261"/>
    <lineage>
        <taxon>Eukaryota</taxon>
        <taxon>Viridiplantae</taxon>
        <taxon>Streptophyta</taxon>
        <taxon>Embryophyta</taxon>
        <taxon>Tracheophyta</taxon>
        <taxon>Spermatophyta</taxon>
        <taxon>Magnoliopsida</taxon>
        <taxon>eudicotyledons</taxon>
        <taxon>Gunneridae</taxon>
        <taxon>Pentapetalae</taxon>
        <taxon>asterids</taxon>
        <taxon>lamiids</taxon>
        <taxon>Solanales</taxon>
        <taxon>Convolvulaceae</taxon>
        <taxon>Cuscuteae</taxon>
        <taxon>Cuscuta</taxon>
        <taxon>Cuscuta subgen. Grammica</taxon>
        <taxon>Cuscuta sect. Cleistogrammica</taxon>
    </lineage>
</organism>
<name>A0A484KNR2_9ASTE</name>
<dbReference type="EMBL" id="OOIL02000603">
    <property type="protein sequence ID" value="VFQ67373.1"/>
    <property type="molecule type" value="Genomic_DNA"/>
</dbReference>
<feature type="compositionally biased region" description="Basic and acidic residues" evidence="1">
    <location>
        <begin position="62"/>
        <end position="74"/>
    </location>
</feature>
<protein>
    <submittedName>
        <fullName evidence="2">Uncharacterized protein</fullName>
    </submittedName>
</protein>
<accession>A0A484KNR2</accession>
<dbReference type="Proteomes" id="UP000595140">
    <property type="component" value="Unassembled WGS sequence"/>
</dbReference>
<evidence type="ECO:0000313" key="2">
    <source>
        <dbReference type="EMBL" id="VFQ67373.1"/>
    </source>
</evidence>
<evidence type="ECO:0000256" key="1">
    <source>
        <dbReference type="SAM" id="MobiDB-lite"/>
    </source>
</evidence>
<dbReference type="OrthoDB" id="8062037at2759"/>
<gene>
    <name evidence="2" type="ORF">CCAM_LOCUS9149</name>
</gene>
<dbReference type="AlphaFoldDB" id="A0A484KNR2"/>
<keyword evidence="3" id="KW-1185">Reference proteome</keyword>
<feature type="region of interest" description="Disordered" evidence="1">
    <location>
        <begin position="49"/>
        <end position="74"/>
    </location>
</feature>
<evidence type="ECO:0000313" key="3">
    <source>
        <dbReference type="Proteomes" id="UP000595140"/>
    </source>
</evidence>